<comment type="subcellular location">
    <subcellularLocation>
        <location evidence="2">Secreted</location>
    </subcellularLocation>
</comment>
<comment type="function">
    <text evidence="1">Could be a virulence factor.</text>
</comment>
<dbReference type="PROSITE" id="PS50035">
    <property type="entry name" value="PLD"/>
    <property type="match status" value="1"/>
</dbReference>
<evidence type="ECO:0000256" key="3">
    <source>
        <dbReference type="ARBA" id="ARBA00018392"/>
    </source>
</evidence>
<evidence type="ECO:0000259" key="6">
    <source>
        <dbReference type="PROSITE" id="PS50035"/>
    </source>
</evidence>
<gene>
    <name evidence="7" type="ORF">MBLL_00391</name>
</gene>
<dbReference type="GO" id="GO:0003824">
    <property type="term" value="F:catalytic activity"/>
    <property type="evidence" value="ECO:0007669"/>
    <property type="project" value="InterPro"/>
</dbReference>
<keyword evidence="7" id="KW-0614">Plasmid</keyword>
<dbReference type="InterPro" id="IPR001736">
    <property type="entry name" value="PLipase_D/transphosphatidylase"/>
</dbReference>
<geneLocation type="plasmid" evidence="7">
    <name>1</name>
</geneLocation>
<evidence type="ECO:0000256" key="4">
    <source>
        <dbReference type="ARBA" id="ARBA00022525"/>
    </source>
</evidence>
<evidence type="ECO:0000256" key="1">
    <source>
        <dbReference type="ARBA" id="ARBA00003145"/>
    </source>
</evidence>
<name>A0A679JKI6_9HYPH</name>
<protein>
    <recommendedName>
        <fullName evidence="3">Phospholipase D</fullName>
    </recommendedName>
    <alternativeName>
        <fullName evidence="5">Choline phosphatase</fullName>
    </alternativeName>
</protein>
<dbReference type="EMBL" id="LR743510">
    <property type="protein sequence ID" value="CAA2136895.1"/>
    <property type="molecule type" value="Genomic_DNA"/>
</dbReference>
<reference evidence="7" key="1">
    <citation type="submission" date="2019-12" db="EMBL/GenBank/DDBJ databases">
        <authorList>
            <person name="Cremers G."/>
        </authorList>
    </citation>
    <scope>NUCLEOTIDE SEQUENCE</scope>
    <source>
        <strain evidence="7">Mbul2</strain>
        <plasmid evidence="7">1</plasmid>
    </source>
</reference>
<dbReference type="InterPro" id="IPR025202">
    <property type="entry name" value="PLD-like_dom"/>
</dbReference>
<accession>A0A679JKI6</accession>
<evidence type="ECO:0000256" key="5">
    <source>
        <dbReference type="ARBA" id="ARBA00029594"/>
    </source>
</evidence>
<evidence type="ECO:0000313" key="7">
    <source>
        <dbReference type="EMBL" id="CAA2136895.1"/>
    </source>
</evidence>
<dbReference type="AlphaFoldDB" id="A0A679JKI6"/>
<proteinExistence type="predicted"/>
<dbReference type="CDD" id="cd09117">
    <property type="entry name" value="PLDc_Bfil_DEXD_like"/>
    <property type="match status" value="1"/>
</dbReference>
<feature type="domain" description="PLD phosphodiesterase" evidence="6">
    <location>
        <begin position="80"/>
        <end position="106"/>
    </location>
</feature>
<dbReference type="RefSeq" id="WP_339158968.1">
    <property type="nucleotide sequence ID" value="NZ_LR743510.1"/>
</dbReference>
<dbReference type="GO" id="GO:0006793">
    <property type="term" value="P:phosphorus metabolic process"/>
    <property type="evidence" value="ECO:0007669"/>
    <property type="project" value="UniProtKB-ARBA"/>
</dbReference>
<organism evidence="7">
    <name type="scientific">Methylobacterium bullatum</name>
    <dbReference type="NCBI Taxonomy" id="570505"/>
    <lineage>
        <taxon>Bacteria</taxon>
        <taxon>Pseudomonadati</taxon>
        <taxon>Pseudomonadota</taxon>
        <taxon>Alphaproteobacteria</taxon>
        <taxon>Hyphomicrobiales</taxon>
        <taxon>Methylobacteriaceae</taxon>
        <taxon>Methylobacterium</taxon>
    </lineage>
</organism>
<sequence length="422" mass="46209">MPRIHTNGLAKDYVIKPFERLAREADQIQLAAPYFTRHDLVVAAAEAGKSVRLLIGLNNATSPDSVTAVVDVPNLQVRFLTDRFHAKIYLFDGVALLGSSNLTNGGLMQNREAVVSLHSDEDLDAVEEVRALFVELWDAADVLTKEKARAFRIVHAQVKQTGPDPKVLIEDAVGRAPPPNVHVASLVRSRERMFLESLRRTVYEAYRPAFTEVTQLLGGAGYRRPELEGIGSLNETNRFLNWVRLSHVHGDTAWRTAPALTAEDRRVHVLALGADWASAADNKVPASYLGALNDIRGAFASLSAVENAGRDGLTVGLMALHAFYEQSRFVKGGAPNLPGAFWASNGNDVPKVTRTLGHLLHGSGDFVERLHDTLYDPSRKLGHFGLYCALELFGTVRPDLCPPVNGRMAKALRFLGFTVHAA</sequence>
<keyword evidence="4" id="KW-0964">Secreted</keyword>
<dbReference type="GO" id="GO:0005576">
    <property type="term" value="C:extracellular region"/>
    <property type="evidence" value="ECO:0007669"/>
    <property type="project" value="UniProtKB-SubCell"/>
</dbReference>
<dbReference type="Pfam" id="PF13091">
    <property type="entry name" value="PLDc_2"/>
    <property type="match status" value="1"/>
</dbReference>
<dbReference type="Gene3D" id="3.30.870.10">
    <property type="entry name" value="Endonuclease Chain A"/>
    <property type="match status" value="1"/>
</dbReference>
<dbReference type="SUPFAM" id="SSF56024">
    <property type="entry name" value="Phospholipase D/nuclease"/>
    <property type="match status" value="1"/>
</dbReference>
<evidence type="ECO:0000256" key="2">
    <source>
        <dbReference type="ARBA" id="ARBA00004613"/>
    </source>
</evidence>